<keyword evidence="3" id="KW-1185">Reference proteome</keyword>
<proteinExistence type="predicted"/>
<comment type="caution">
    <text evidence="2">The sequence shown here is derived from an EMBL/GenBank/DDBJ whole genome shotgun (WGS) entry which is preliminary data.</text>
</comment>
<dbReference type="Pfam" id="PF00903">
    <property type="entry name" value="Glyoxalase"/>
    <property type="match status" value="1"/>
</dbReference>
<evidence type="ECO:0000313" key="2">
    <source>
        <dbReference type="EMBL" id="MCD2492177.1"/>
    </source>
</evidence>
<dbReference type="AlphaFoldDB" id="A0AAP2W9Q1"/>
<accession>A0AAP2W9Q1</accession>
<dbReference type="RefSeq" id="WP_231062092.1">
    <property type="nucleotide sequence ID" value="NZ_JAJNOR010000003.1"/>
</dbReference>
<dbReference type="CDD" id="cd06587">
    <property type="entry name" value="VOC"/>
    <property type="match status" value="1"/>
</dbReference>
<organism evidence="2 3">
    <name type="scientific">Lientehia hominis</name>
    <dbReference type="NCBI Taxonomy" id="2897778"/>
    <lineage>
        <taxon>Bacteria</taxon>
        <taxon>Bacillati</taxon>
        <taxon>Bacillota</taxon>
        <taxon>Clostridia</taxon>
        <taxon>Lachnospirales</taxon>
        <taxon>Lachnospiraceae</taxon>
        <taxon>Lientehia</taxon>
    </lineage>
</organism>
<protein>
    <submittedName>
        <fullName evidence="2">VOC family protein</fullName>
    </submittedName>
</protein>
<evidence type="ECO:0000313" key="3">
    <source>
        <dbReference type="Proteomes" id="UP001299265"/>
    </source>
</evidence>
<evidence type="ECO:0000259" key="1">
    <source>
        <dbReference type="PROSITE" id="PS51819"/>
    </source>
</evidence>
<name>A0AAP2W9Q1_9FIRM</name>
<dbReference type="Proteomes" id="UP001299265">
    <property type="component" value="Unassembled WGS sequence"/>
</dbReference>
<gene>
    <name evidence="2" type="ORF">LQE92_05985</name>
</gene>
<dbReference type="InterPro" id="IPR004360">
    <property type="entry name" value="Glyas_Fos-R_dOase_dom"/>
</dbReference>
<feature type="domain" description="VOC" evidence="1">
    <location>
        <begin position="6"/>
        <end position="134"/>
    </location>
</feature>
<dbReference type="InterPro" id="IPR029068">
    <property type="entry name" value="Glyas_Bleomycin-R_OHBP_Dase"/>
</dbReference>
<dbReference type="PROSITE" id="PS51819">
    <property type="entry name" value="VOC"/>
    <property type="match status" value="1"/>
</dbReference>
<dbReference type="InterPro" id="IPR037523">
    <property type="entry name" value="VOC_core"/>
</dbReference>
<sequence length="135" mass="14924">MGTNHTFHHIALRAADYENTLAFYCGGIGCRLAYEWQGDDGRCCMVDIGGGDFIEIYEGGEEGLPEDFEKRSGCFFHLAIGVENTDETYESAIKAGAVSRDAPFDTVIQSVPPLLIRIAFVYGPDGELIEFFKVR</sequence>
<dbReference type="EMBL" id="JAJNOR010000003">
    <property type="protein sequence ID" value="MCD2492177.1"/>
    <property type="molecule type" value="Genomic_DNA"/>
</dbReference>
<dbReference type="SUPFAM" id="SSF54593">
    <property type="entry name" value="Glyoxalase/Bleomycin resistance protein/Dihydroxybiphenyl dioxygenase"/>
    <property type="match status" value="1"/>
</dbReference>
<dbReference type="Gene3D" id="3.10.180.10">
    <property type="entry name" value="2,3-Dihydroxybiphenyl 1,2-Dioxygenase, domain 1"/>
    <property type="match status" value="1"/>
</dbReference>
<reference evidence="2 3" key="1">
    <citation type="submission" date="2021-11" db="EMBL/GenBank/DDBJ databases">
        <title>Lacrimispora sp. nov. NSJ-141 isolated from human feces.</title>
        <authorList>
            <person name="Abdugheni R."/>
        </authorList>
    </citation>
    <scope>NUCLEOTIDE SEQUENCE [LARGE SCALE GENOMIC DNA]</scope>
    <source>
        <strain evidence="2 3">NSJ-141</strain>
    </source>
</reference>